<dbReference type="NCBIfam" id="TIGR02937">
    <property type="entry name" value="sigma70-ECF"/>
    <property type="match status" value="1"/>
</dbReference>
<dbReference type="SUPFAM" id="SSF88946">
    <property type="entry name" value="Sigma2 domain of RNA polymerase sigma factors"/>
    <property type="match status" value="1"/>
</dbReference>
<dbReference type="RefSeq" id="WP_092905900.1">
    <property type="nucleotide sequence ID" value="NZ_FOUZ01000002.1"/>
</dbReference>
<evidence type="ECO:0000256" key="4">
    <source>
        <dbReference type="ARBA" id="ARBA00023125"/>
    </source>
</evidence>
<evidence type="ECO:0000256" key="2">
    <source>
        <dbReference type="ARBA" id="ARBA00023015"/>
    </source>
</evidence>
<evidence type="ECO:0000256" key="5">
    <source>
        <dbReference type="ARBA" id="ARBA00023163"/>
    </source>
</evidence>
<dbReference type="Gene3D" id="1.10.10.10">
    <property type="entry name" value="Winged helix-like DNA-binding domain superfamily/Winged helix DNA-binding domain"/>
    <property type="match status" value="1"/>
</dbReference>
<evidence type="ECO:0000256" key="3">
    <source>
        <dbReference type="ARBA" id="ARBA00023082"/>
    </source>
</evidence>
<evidence type="ECO:0000313" key="10">
    <source>
        <dbReference type="Proteomes" id="UP000199149"/>
    </source>
</evidence>
<evidence type="ECO:0000256" key="6">
    <source>
        <dbReference type="RuleBase" id="RU000716"/>
    </source>
</evidence>
<dbReference type="GO" id="GO:0003677">
    <property type="term" value="F:DNA binding"/>
    <property type="evidence" value="ECO:0007669"/>
    <property type="project" value="UniProtKB-KW"/>
</dbReference>
<dbReference type="InterPro" id="IPR013324">
    <property type="entry name" value="RNA_pol_sigma_r3/r4-like"/>
</dbReference>
<dbReference type="InterPro" id="IPR013325">
    <property type="entry name" value="RNA_pol_sigma_r2"/>
</dbReference>
<dbReference type="Pfam" id="PF04542">
    <property type="entry name" value="Sigma70_r2"/>
    <property type="match status" value="1"/>
</dbReference>
<protein>
    <recommendedName>
        <fullName evidence="6">RNA polymerase sigma factor</fullName>
    </recommendedName>
</protein>
<dbReference type="InterPro" id="IPR000838">
    <property type="entry name" value="RNA_pol_sigma70_ECF_CS"/>
</dbReference>
<keyword evidence="10" id="KW-1185">Reference proteome</keyword>
<evidence type="ECO:0000256" key="1">
    <source>
        <dbReference type="ARBA" id="ARBA00010641"/>
    </source>
</evidence>
<gene>
    <name evidence="9" type="ORF">SAMN05421738_1028</name>
</gene>
<dbReference type="InterPro" id="IPR039425">
    <property type="entry name" value="RNA_pol_sigma-70-like"/>
</dbReference>
<dbReference type="Pfam" id="PF08281">
    <property type="entry name" value="Sigma70_r4_2"/>
    <property type="match status" value="1"/>
</dbReference>
<name>A0A1I4T1Q9_9FLAO</name>
<dbReference type="STRING" id="684065.SAMN05421738_1028"/>
<evidence type="ECO:0000259" key="8">
    <source>
        <dbReference type="Pfam" id="PF08281"/>
    </source>
</evidence>
<dbReference type="GO" id="GO:0016987">
    <property type="term" value="F:sigma factor activity"/>
    <property type="evidence" value="ECO:0007669"/>
    <property type="project" value="UniProtKB-KW"/>
</dbReference>
<organism evidence="9 10">
    <name type="scientific">Algoriella xinjiangensis</name>
    <dbReference type="NCBI Taxonomy" id="684065"/>
    <lineage>
        <taxon>Bacteria</taxon>
        <taxon>Pseudomonadati</taxon>
        <taxon>Bacteroidota</taxon>
        <taxon>Flavobacteriia</taxon>
        <taxon>Flavobacteriales</taxon>
        <taxon>Weeksellaceae</taxon>
        <taxon>Algoriella</taxon>
    </lineage>
</organism>
<reference evidence="10" key="1">
    <citation type="submission" date="2016-10" db="EMBL/GenBank/DDBJ databases">
        <authorList>
            <person name="Varghese N."/>
            <person name="Submissions S."/>
        </authorList>
    </citation>
    <scope>NUCLEOTIDE SEQUENCE [LARGE SCALE GENOMIC DNA]</scope>
    <source>
        <strain evidence="10">XJ109</strain>
    </source>
</reference>
<dbReference type="GO" id="GO:0006352">
    <property type="term" value="P:DNA-templated transcription initiation"/>
    <property type="evidence" value="ECO:0007669"/>
    <property type="project" value="InterPro"/>
</dbReference>
<dbReference type="PANTHER" id="PTHR43133:SF51">
    <property type="entry name" value="RNA POLYMERASE SIGMA FACTOR"/>
    <property type="match status" value="1"/>
</dbReference>
<dbReference type="Gene3D" id="1.10.1740.10">
    <property type="match status" value="1"/>
</dbReference>
<accession>A0A1I4T1Q9</accession>
<feature type="domain" description="RNA polymerase sigma-70 region 2" evidence="7">
    <location>
        <begin position="22"/>
        <end position="88"/>
    </location>
</feature>
<evidence type="ECO:0000313" key="9">
    <source>
        <dbReference type="EMBL" id="SFM70698.1"/>
    </source>
</evidence>
<keyword evidence="3 6" id="KW-0731">Sigma factor</keyword>
<keyword evidence="4 6" id="KW-0238">DNA-binding</keyword>
<dbReference type="SUPFAM" id="SSF88659">
    <property type="entry name" value="Sigma3 and sigma4 domains of RNA polymerase sigma factors"/>
    <property type="match status" value="1"/>
</dbReference>
<dbReference type="EMBL" id="FOUZ01000002">
    <property type="protein sequence ID" value="SFM70698.1"/>
    <property type="molecule type" value="Genomic_DNA"/>
</dbReference>
<sequence>MDLEILKYINSHNNEEAFKLIVSHYHQKIYWQIRRMVLIHEDADDVTQNVFIKIYKNLDTFKNEAKLSTWIFRITYNETINFINKNAKEKNVSFEDYTNSVANELSSDEYYDGNEIDLKLQKAIANLPEKQRIVFMMKYYDKLKYEQISEILGTSVGGLKASYHHAVTKIKEFLEVED</sequence>
<dbReference type="OrthoDB" id="9780326at2"/>
<comment type="similarity">
    <text evidence="1 6">Belongs to the sigma-70 factor family. ECF subfamily.</text>
</comment>
<dbReference type="PANTHER" id="PTHR43133">
    <property type="entry name" value="RNA POLYMERASE ECF-TYPE SIGMA FACTO"/>
    <property type="match status" value="1"/>
</dbReference>
<keyword evidence="5 6" id="KW-0804">Transcription</keyword>
<dbReference type="PROSITE" id="PS01063">
    <property type="entry name" value="SIGMA70_ECF"/>
    <property type="match status" value="1"/>
</dbReference>
<dbReference type="InterPro" id="IPR007627">
    <property type="entry name" value="RNA_pol_sigma70_r2"/>
</dbReference>
<keyword evidence="2 6" id="KW-0805">Transcription regulation</keyword>
<dbReference type="AlphaFoldDB" id="A0A1I4T1Q9"/>
<dbReference type="InterPro" id="IPR013249">
    <property type="entry name" value="RNA_pol_sigma70_r4_t2"/>
</dbReference>
<evidence type="ECO:0000259" key="7">
    <source>
        <dbReference type="Pfam" id="PF04542"/>
    </source>
</evidence>
<dbReference type="CDD" id="cd06171">
    <property type="entry name" value="Sigma70_r4"/>
    <property type="match status" value="1"/>
</dbReference>
<dbReference type="InterPro" id="IPR014284">
    <property type="entry name" value="RNA_pol_sigma-70_dom"/>
</dbReference>
<feature type="domain" description="RNA polymerase sigma factor 70 region 4 type 2" evidence="8">
    <location>
        <begin position="119"/>
        <end position="169"/>
    </location>
</feature>
<proteinExistence type="inferred from homology"/>
<dbReference type="InterPro" id="IPR036388">
    <property type="entry name" value="WH-like_DNA-bd_sf"/>
</dbReference>
<dbReference type="Proteomes" id="UP000199149">
    <property type="component" value="Unassembled WGS sequence"/>
</dbReference>